<keyword evidence="3" id="KW-1185">Reference proteome</keyword>
<dbReference type="Gene3D" id="3.40.50.1820">
    <property type="entry name" value="alpha/beta hydrolase"/>
    <property type="match status" value="1"/>
</dbReference>
<feature type="signal peptide" evidence="1">
    <location>
        <begin position="1"/>
        <end position="27"/>
    </location>
</feature>
<accession>A0ABX8CTE2</accession>
<dbReference type="Pfam" id="PF01674">
    <property type="entry name" value="Lipase_2"/>
    <property type="match status" value="1"/>
</dbReference>
<dbReference type="RefSeq" id="WP_213559252.1">
    <property type="nucleotide sequence ID" value="NZ_JBHXAJ010000001.1"/>
</dbReference>
<evidence type="ECO:0008006" key="4">
    <source>
        <dbReference type="Google" id="ProtNLM"/>
    </source>
</evidence>
<evidence type="ECO:0000313" key="3">
    <source>
        <dbReference type="Proteomes" id="UP000683310"/>
    </source>
</evidence>
<sequence>MSYIRISRIVAVALAAAALGTAAGAQAQPDTGSAEQPLPVGSTIEPPIDCAPTAAHPYPVVVLPGADGTPEQTAAQWDTMVGALRGAGYCTLLFQGGISNDRRWNGDMPGEAGQVADFVTKVRQTTGAAKVEIVAHSAGSIVSNYYLKVLGGAPAVSHAVFMTPEVRGCDGAGVVGIPNPPITPVQMLHALPFLRSALAASSHEFAVAMQMTPDSPVYKAIFDTAVTQPGVTYSVIATRRDQLATPAPACSVIDEPGVVNEVFEDLFPDAAPVDHSLIRSSDDTAGWVLRQLSR</sequence>
<organism evidence="2 3">
    <name type="scientific">Nocardia tengchongensis</name>
    <dbReference type="NCBI Taxonomy" id="2055889"/>
    <lineage>
        <taxon>Bacteria</taxon>
        <taxon>Bacillati</taxon>
        <taxon>Actinomycetota</taxon>
        <taxon>Actinomycetes</taxon>
        <taxon>Mycobacteriales</taxon>
        <taxon>Nocardiaceae</taxon>
        <taxon>Nocardia</taxon>
    </lineage>
</organism>
<dbReference type="SUPFAM" id="SSF53474">
    <property type="entry name" value="alpha/beta-Hydrolases"/>
    <property type="match status" value="1"/>
</dbReference>
<name>A0ABX8CTE2_9NOCA</name>
<dbReference type="InterPro" id="IPR002918">
    <property type="entry name" value="Lipase_EstA/Esterase_EstB"/>
</dbReference>
<proteinExistence type="predicted"/>
<dbReference type="Proteomes" id="UP000683310">
    <property type="component" value="Chromosome"/>
</dbReference>
<evidence type="ECO:0000256" key="1">
    <source>
        <dbReference type="SAM" id="SignalP"/>
    </source>
</evidence>
<dbReference type="EMBL" id="CP074371">
    <property type="protein sequence ID" value="QVI23180.1"/>
    <property type="molecule type" value="Genomic_DNA"/>
</dbReference>
<dbReference type="InterPro" id="IPR029058">
    <property type="entry name" value="AB_hydrolase_fold"/>
</dbReference>
<feature type="chain" id="PRO_5045816256" description="Lipase (Class 2)" evidence="1">
    <location>
        <begin position="28"/>
        <end position="294"/>
    </location>
</feature>
<protein>
    <recommendedName>
        <fullName evidence="4">Lipase (Class 2)</fullName>
    </recommendedName>
</protein>
<keyword evidence="1" id="KW-0732">Signal</keyword>
<reference evidence="2 3" key="1">
    <citation type="submission" date="2021-04" db="EMBL/GenBank/DDBJ databases">
        <title>Nocardia tengchongensis.</title>
        <authorList>
            <person name="Zhuang k."/>
            <person name="Ran Y."/>
            <person name="Li W."/>
        </authorList>
    </citation>
    <scope>NUCLEOTIDE SEQUENCE [LARGE SCALE GENOMIC DNA]</scope>
    <source>
        <strain evidence="2 3">CFH S0057</strain>
    </source>
</reference>
<evidence type="ECO:0000313" key="2">
    <source>
        <dbReference type="EMBL" id="QVI23180.1"/>
    </source>
</evidence>
<gene>
    <name evidence="2" type="ORF">KHQ06_09855</name>
</gene>